<sequence length="122" mass="13542">MSAYEVADELDERVVVAESMGPRAVEGHHQECPRRPPPRIVGGSARDQTVPALQGREVYVVKLDRVGIIVVRHYSLKMNVEHSSIVSSSRCSGPQLKVRPGVFEIVLGARWGISRKGDELLW</sequence>
<reference evidence="2 3" key="1">
    <citation type="submission" date="2015-01" db="EMBL/GenBank/DDBJ databases">
        <title>Genome of allotetraploid Gossypium barbadense reveals genomic plasticity and fiber elongation in cotton evolution.</title>
        <authorList>
            <person name="Chen X."/>
            <person name="Liu X."/>
            <person name="Zhao B."/>
            <person name="Zheng H."/>
            <person name="Hu Y."/>
            <person name="Lu G."/>
            <person name="Yang C."/>
            <person name="Chen J."/>
            <person name="Shan C."/>
            <person name="Zhang L."/>
            <person name="Zhou Y."/>
            <person name="Wang L."/>
            <person name="Guo W."/>
            <person name="Bai Y."/>
            <person name="Ruan J."/>
            <person name="Shangguan X."/>
            <person name="Mao Y."/>
            <person name="Jiang J."/>
            <person name="Zhu Y."/>
            <person name="Lei J."/>
            <person name="Kang H."/>
            <person name="Chen S."/>
            <person name="He X."/>
            <person name="Wang R."/>
            <person name="Wang Y."/>
            <person name="Chen J."/>
            <person name="Wang L."/>
            <person name="Yu S."/>
            <person name="Wang B."/>
            <person name="Wei J."/>
            <person name="Song S."/>
            <person name="Lu X."/>
            <person name="Gao Z."/>
            <person name="Gu W."/>
            <person name="Deng X."/>
            <person name="Ma D."/>
            <person name="Wang S."/>
            <person name="Liang W."/>
            <person name="Fang L."/>
            <person name="Cai C."/>
            <person name="Zhu X."/>
            <person name="Zhou B."/>
            <person name="Zhang Y."/>
            <person name="Chen Z."/>
            <person name="Xu S."/>
            <person name="Zhu R."/>
            <person name="Wang S."/>
            <person name="Zhang T."/>
            <person name="Zhao G."/>
        </authorList>
    </citation>
    <scope>NUCLEOTIDE SEQUENCE [LARGE SCALE GENOMIC DNA]</scope>
    <source>
        <strain evidence="3">cv. Xinhai21</strain>
        <tissue evidence="2">Leaf</tissue>
    </source>
</reference>
<feature type="compositionally biased region" description="Basic and acidic residues" evidence="1">
    <location>
        <begin position="25"/>
        <end position="34"/>
    </location>
</feature>
<protein>
    <submittedName>
        <fullName evidence="2">Uncharacterized protein</fullName>
    </submittedName>
</protein>
<dbReference type="EMBL" id="KZ668475">
    <property type="protein sequence ID" value="PPR87775.1"/>
    <property type="molecule type" value="Genomic_DNA"/>
</dbReference>
<evidence type="ECO:0000313" key="2">
    <source>
        <dbReference type="EMBL" id="PPR87775.1"/>
    </source>
</evidence>
<proteinExistence type="predicted"/>
<evidence type="ECO:0000313" key="3">
    <source>
        <dbReference type="Proteomes" id="UP000239757"/>
    </source>
</evidence>
<accession>A0A2P5W9I4</accession>
<organism evidence="2 3">
    <name type="scientific">Gossypium barbadense</name>
    <name type="common">Sea Island cotton</name>
    <name type="synonym">Hibiscus barbadensis</name>
    <dbReference type="NCBI Taxonomy" id="3634"/>
    <lineage>
        <taxon>Eukaryota</taxon>
        <taxon>Viridiplantae</taxon>
        <taxon>Streptophyta</taxon>
        <taxon>Embryophyta</taxon>
        <taxon>Tracheophyta</taxon>
        <taxon>Spermatophyta</taxon>
        <taxon>Magnoliopsida</taxon>
        <taxon>eudicotyledons</taxon>
        <taxon>Gunneridae</taxon>
        <taxon>Pentapetalae</taxon>
        <taxon>rosids</taxon>
        <taxon>malvids</taxon>
        <taxon>Malvales</taxon>
        <taxon>Malvaceae</taxon>
        <taxon>Malvoideae</taxon>
        <taxon>Gossypium</taxon>
    </lineage>
</organism>
<dbReference type="AlphaFoldDB" id="A0A2P5W9I4"/>
<evidence type="ECO:0000256" key="1">
    <source>
        <dbReference type="SAM" id="MobiDB-lite"/>
    </source>
</evidence>
<dbReference type="Proteomes" id="UP000239757">
    <property type="component" value="Unassembled WGS sequence"/>
</dbReference>
<name>A0A2P5W9I4_GOSBA</name>
<feature type="region of interest" description="Disordered" evidence="1">
    <location>
        <begin position="22"/>
        <end position="45"/>
    </location>
</feature>
<gene>
    <name evidence="2" type="ORF">GOBAR_AA32916</name>
</gene>